<protein>
    <recommendedName>
        <fullName evidence="3">DUF4058 domain-containing protein</fullName>
    </recommendedName>
</protein>
<sequence length="266" mass="29743">MPSPFPGMDPWLEDEEVFPDLHGRLLLYMSEVLNAGMPPGYVSTTKNRVWVDDVQRREPDVSVFGRDRHSRNDTTTEPAVATLSGLHALGEDREPEPWEEPYLEIVTAKGRRLVTAIEILSLSNKASGGKGRKAYLDKHEEFRLGGVNVVEIDLLRGGLYTTAVPRPRLERIDPTFSYHVSVLMVGKRNRFFGAAIKMTDRLPAIGIPLDPGVEPVTVDLQPLLDRAYDTGLYSELVDYRSPCQPPLTPEQQAWADSLLKAQGLRP</sequence>
<dbReference type="Proteomes" id="UP000324974">
    <property type="component" value="Chromosome"/>
</dbReference>
<keyword evidence="2" id="KW-1185">Reference proteome</keyword>
<evidence type="ECO:0000313" key="2">
    <source>
        <dbReference type="Proteomes" id="UP000324974"/>
    </source>
</evidence>
<reference evidence="2" key="1">
    <citation type="submission" date="2019-08" db="EMBL/GenBank/DDBJ databases">
        <title>Limnoglobus roseus gen. nov., sp. nov., a novel freshwater planctomycete with a giant genome from the family Gemmataceae.</title>
        <authorList>
            <person name="Kulichevskaya I.S."/>
            <person name="Naumoff D.G."/>
            <person name="Miroshnikov K."/>
            <person name="Ivanova A."/>
            <person name="Philippov D.A."/>
            <person name="Hakobyan A."/>
            <person name="Rijpstra I.C."/>
            <person name="Sinninghe Damste J.S."/>
            <person name="Liesack W."/>
            <person name="Dedysh S.N."/>
        </authorList>
    </citation>
    <scope>NUCLEOTIDE SEQUENCE [LARGE SCALE GENOMIC DNA]</scope>
    <source>
        <strain evidence="2">PX52</strain>
    </source>
</reference>
<dbReference type="InterPro" id="IPR025132">
    <property type="entry name" value="DUF4058"/>
</dbReference>
<evidence type="ECO:0000313" key="1">
    <source>
        <dbReference type="EMBL" id="QEL13807.1"/>
    </source>
</evidence>
<gene>
    <name evidence="1" type="ORF">PX52LOC_00665</name>
</gene>
<proteinExistence type="predicted"/>
<dbReference type="KEGG" id="lrs:PX52LOC_00665"/>
<accession>A0A5C1A6G1</accession>
<evidence type="ECO:0008006" key="3">
    <source>
        <dbReference type="Google" id="ProtNLM"/>
    </source>
</evidence>
<name>A0A5C1A6G1_9BACT</name>
<dbReference type="RefSeq" id="WP_149108746.1">
    <property type="nucleotide sequence ID" value="NZ_CP042425.1"/>
</dbReference>
<dbReference type="EMBL" id="CP042425">
    <property type="protein sequence ID" value="QEL13807.1"/>
    <property type="molecule type" value="Genomic_DNA"/>
</dbReference>
<dbReference type="OrthoDB" id="272536at2"/>
<organism evidence="1 2">
    <name type="scientific">Limnoglobus roseus</name>
    <dbReference type="NCBI Taxonomy" id="2598579"/>
    <lineage>
        <taxon>Bacteria</taxon>
        <taxon>Pseudomonadati</taxon>
        <taxon>Planctomycetota</taxon>
        <taxon>Planctomycetia</taxon>
        <taxon>Gemmatales</taxon>
        <taxon>Gemmataceae</taxon>
        <taxon>Limnoglobus</taxon>
    </lineage>
</organism>
<dbReference type="Pfam" id="PF13267">
    <property type="entry name" value="DUF4058"/>
    <property type="match status" value="1"/>
</dbReference>
<dbReference type="AlphaFoldDB" id="A0A5C1A6G1"/>